<dbReference type="InterPro" id="IPR039361">
    <property type="entry name" value="Cyclin"/>
</dbReference>
<evidence type="ECO:0000256" key="3">
    <source>
        <dbReference type="ARBA" id="ARBA00023306"/>
    </source>
</evidence>
<evidence type="ECO:0000256" key="5">
    <source>
        <dbReference type="SAM" id="MobiDB-lite"/>
    </source>
</evidence>
<evidence type="ECO:0000256" key="1">
    <source>
        <dbReference type="ARBA" id="ARBA00022618"/>
    </source>
</evidence>
<dbReference type="SMART" id="SM01332">
    <property type="entry name" value="Cyclin_C"/>
    <property type="match status" value="1"/>
</dbReference>
<dbReference type="Gene3D" id="1.10.472.10">
    <property type="entry name" value="Cyclin-like"/>
    <property type="match status" value="2"/>
</dbReference>
<evidence type="ECO:0000259" key="7">
    <source>
        <dbReference type="SMART" id="SM01332"/>
    </source>
</evidence>
<feature type="region of interest" description="Disordered" evidence="5">
    <location>
        <begin position="259"/>
        <end position="303"/>
    </location>
</feature>
<accession>A0AAW0Y086</accession>
<reference evidence="8 9" key="1">
    <citation type="journal article" date="2024" name="BMC Genomics">
        <title>Genome assembly of redclaw crayfish (Cherax quadricarinatus) provides insights into its immune adaptation and hypoxia tolerance.</title>
        <authorList>
            <person name="Liu Z."/>
            <person name="Zheng J."/>
            <person name="Li H."/>
            <person name="Fang K."/>
            <person name="Wang S."/>
            <person name="He J."/>
            <person name="Zhou D."/>
            <person name="Weng S."/>
            <person name="Chi M."/>
            <person name="Gu Z."/>
            <person name="He J."/>
            <person name="Li F."/>
            <person name="Wang M."/>
        </authorList>
    </citation>
    <scope>NUCLEOTIDE SEQUENCE [LARGE SCALE GENOMIC DNA]</scope>
    <source>
        <strain evidence="8">ZL_2023a</strain>
    </source>
</reference>
<feature type="domain" description="Cyclin C-terminal" evidence="7">
    <location>
        <begin position="157"/>
        <end position="274"/>
    </location>
</feature>
<dbReference type="InterPro" id="IPR036915">
    <property type="entry name" value="Cyclin-like_sf"/>
</dbReference>
<dbReference type="FunFam" id="1.10.472.10:FF:000003">
    <property type="entry name" value="G1/S-specific cyclin-D2"/>
    <property type="match status" value="1"/>
</dbReference>
<dbReference type="AlphaFoldDB" id="A0AAW0Y086"/>
<feature type="compositionally biased region" description="Basic and acidic residues" evidence="5">
    <location>
        <begin position="293"/>
        <end position="303"/>
    </location>
</feature>
<keyword evidence="1" id="KW-0132">Cell division</keyword>
<protein>
    <submittedName>
        <fullName evidence="8">Uncharacterized protein</fullName>
    </submittedName>
</protein>
<feature type="domain" description="Cyclin-like" evidence="6">
    <location>
        <begin position="64"/>
        <end position="148"/>
    </location>
</feature>
<proteinExistence type="inferred from homology"/>
<dbReference type="Proteomes" id="UP001445076">
    <property type="component" value="Unassembled WGS sequence"/>
</dbReference>
<keyword evidence="3" id="KW-0131">Cell cycle</keyword>
<dbReference type="GO" id="GO:0000278">
    <property type="term" value="P:mitotic cell cycle"/>
    <property type="evidence" value="ECO:0007669"/>
    <property type="project" value="UniProtKB-ARBA"/>
</dbReference>
<dbReference type="Pfam" id="PF00134">
    <property type="entry name" value="Cyclin_N"/>
    <property type="match status" value="1"/>
</dbReference>
<dbReference type="PANTHER" id="PTHR10177">
    <property type="entry name" value="CYCLINS"/>
    <property type="match status" value="1"/>
</dbReference>
<keyword evidence="9" id="KW-1185">Reference proteome</keyword>
<evidence type="ECO:0000256" key="2">
    <source>
        <dbReference type="ARBA" id="ARBA00023127"/>
    </source>
</evidence>
<dbReference type="SUPFAM" id="SSF47954">
    <property type="entry name" value="Cyclin-like"/>
    <property type="match status" value="2"/>
</dbReference>
<dbReference type="Pfam" id="PF02984">
    <property type="entry name" value="Cyclin_C"/>
    <property type="match status" value="1"/>
</dbReference>
<dbReference type="InterPro" id="IPR004367">
    <property type="entry name" value="Cyclin_C-dom"/>
</dbReference>
<dbReference type="InterPro" id="IPR006671">
    <property type="entry name" value="Cyclin_N"/>
</dbReference>
<dbReference type="EMBL" id="JARKIK010000008">
    <property type="protein sequence ID" value="KAK8750225.1"/>
    <property type="molecule type" value="Genomic_DNA"/>
</dbReference>
<comment type="caution">
    <text evidence="8">The sequence shown here is derived from an EMBL/GenBank/DDBJ whole genome shotgun (WGS) entry which is preliminary data.</text>
</comment>
<dbReference type="GO" id="GO:0051301">
    <property type="term" value="P:cell division"/>
    <property type="evidence" value="ECO:0007669"/>
    <property type="project" value="UniProtKB-KW"/>
</dbReference>
<evidence type="ECO:0000313" key="9">
    <source>
        <dbReference type="Proteomes" id="UP001445076"/>
    </source>
</evidence>
<dbReference type="PROSITE" id="PS00292">
    <property type="entry name" value="CYCLINS"/>
    <property type="match status" value="1"/>
</dbReference>
<dbReference type="InterPro" id="IPR013763">
    <property type="entry name" value="Cyclin-like_dom"/>
</dbReference>
<dbReference type="InterPro" id="IPR048258">
    <property type="entry name" value="Cyclins_cyclin-box"/>
</dbReference>
<sequence length="303" mass="33993">MELYCSEVPTCPEETIASEDPTLTRDARVLDNMMQLQLFNVPPQNYFKHIQSDIQPYMRKVITRWMLEVCEEQACEDRVLVVAINFLDRFLCSCVVQRTQLQLLGSVCLLLASKLRQSRPLSVDLLAYYTDYSVSAEEIKSWELLLVSKLGWDLAPITACDFVDHLLPLVPGVGREPIVRKHATTFIALAATEPEFVQVEPSAVAVACIAAAVRGMNLTEWSSVLATLAGAVNLDAHSLMPVVEQIDLVVENETAILPSSEHEHQQQQQQLQQPSTPTNKHHPSTPMEFDINDTPKDLTDIHF</sequence>
<gene>
    <name evidence="8" type="ORF">OTU49_015322</name>
</gene>
<organism evidence="8 9">
    <name type="scientific">Cherax quadricarinatus</name>
    <name type="common">Australian red claw crayfish</name>
    <dbReference type="NCBI Taxonomy" id="27406"/>
    <lineage>
        <taxon>Eukaryota</taxon>
        <taxon>Metazoa</taxon>
        <taxon>Ecdysozoa</taxon>
        <taxon>Arthropoda</taxon>
        <taxon>Crustacea</taxon>
        <taxon>Multicrustacea</taxon>
        <taxon>Malacostraca</taxon>
        <taxon>Eumalacostraca</taxon>
        <taxon>Eucarida</taxon>
        <taxon>Decapoda</taxon>
        <taxon>Pleocyemata</taxon>
        <taxon>Astacidea</taxon>
        <taxon>Parastacoidea</taxon>
        <taxon>Parastacidae</taxon>
        <taxon>Cherax</taxon>
    </lineage>
</organism>
<comment type="similarity">
    <text evidence="4">Belongs to the cyclin family.</text>
</comment>
<evidence type="ECO:0000259" key="6">
    <source>
        <dbReference type="SMART" id="SM00385"/>
    </source>
</evidence>
<keyword evidence="2 4" id="KW-0195">Cyclin</keyword>
<evidence type="ECO:0000256" key="4">
    <source>
        <dbReference type="RuleBase" id="RU000383"/>
    </source>
</evidence>
<evidence type="ECO:0000313" key="8">
    <source>
        <dbReference type="EMBL" id="KAK8750225.1"/>
    </source>
</evidence>
<dbReference type="SMART" id="SM00385">
    <property type="entry name" value="CYCLIN"/>
    <property type="match status" value="1"/>
</dbReference>
<name>A0AAW0Y086_CHEQU</name>